<proteinExistence type="inferred from homology"/>
<evidence type="ECO:0000259" key="5">
    <source>
        <dbReference type="PROSITE" id="PS51720"/>
    </source>
</evidence>
<dbReference type="SUPFAM" id="SSF52540">
    <property type="entry name" value="P-loop containing nucleoside triphosphate hydrolases"/>
    <property type="match status" value="1"/>
</dbReference>
<evidence type="ECO:0000256" key="4">
    <source>
        <dbReference type="SAM" id="Coils"/>
    </source>
</evidence>
<dbReference type="InterPro" id="IPR045058">
    <property type="entry name" value="GIMA/IAN/Toc"/>
</dbReference>
<keyword evidence="4" id="KW-0175">Coiled coil</keyword>
<comment type="similarity">
    <text evidence="1">Belongs to the TRAFAC class TrmE-Era-EngA-EngB-Septin-like GTPase superfamily. AIG1/Toc34/Toc159-like paraseptin GTPase family. IAN subfamily.</text>
</comment>
<keyword evidence="2" id="KW-0547">Nucleotide-binding</keyword>
<evidence type="ECO:0000313" key="6">
    <source>
        <dbReference type="Proteomes" id="UP000515150"/>
    </source>
</evidence>
<dbReference type="KEGG" id="bspl:114866984"/>
<name>A0A6P7NYP4_BETSP</name>
<evidence type="ECO:0000256" key="1">
    <source>
        <dbReference type="ARBA" id="ARBA00008535"/>
    </source>
</evidence>
<dbReference type="RefSeq" id="XP_029025112.2">
    <property type="nucleotide sequence ID" value="XM_029169279.3"/>
</dbReference>
<sequence>MATAQTSRGRSDSKGDPLNFRLVLVGKTGVGKSCSGNTILGQDVFKEADGPSSVTSECTKREDYVCDRWVSVVDTPGLFDTTQKDDAVKREISKCINMSAPGPHAFLLVIKAAVFFSEEEGKAVKQVQEIFGENAWKYTIILFTHGDAVQGDFNEMLETATPDLKQILNKVRERYHIFNNLKINDRGQVLELLNKVEDMVHKNGGRCYSNPTYLEVEKMLEKRETELKDVYLKKLGEEVKAVELKYEEKLREAKKEQEEEQMKKQRDAELKETRRFYQRLLRKIKPIVEKMVKDEEVEETSKKLNEKLKLS</sequence>
<organism evidence="6 7">
    <name type="scientific">Betta splendens</name>
    <name type="common">Siamese fighting fish</name>
    <dbReference type="NCBI Taxonomy" id="158456"/>
    <lineage>
        <taxon>Eukaryota</taxon>
        <taxon>Metazoa</taxon>
        <taxon>Chordata</taxon>
        <taxon>Craniata</taxon>
        <taxon>Vertebrata</taxon>
        <taxon>Euteleostomi</taxon>
        <taxon>Actinopterygii</taxon>
        <taxon>Neopterygii</taxon>
        <taxon>Teleostei</taxon>
        <taxon>Neoteleostei</taxon>
        <taxon>Acanthomorphata</taxon>
        <taxon>Anabantaria</taxon>
        <taxon>Anabantiformes</taxon>
        <taxon>Anabantoidei</taxon>
        <taxon>Osphronemidae</taxon>
        <taxon>Betta</taxon>
    </lineage>
</organism>
<evidence type="ECO:0000256" key="3">
    <source>
        <dbReference type="ARBA" id="ARBA00023134"/>
    </source>
</evidence>
<dbReference type="InParanoid" id="A0A6P7NYP4"/>
<dbReference type="Proteomes" id="UP000515150">
    <property type="component" value="Chromosome 12"/>
</dbReference>
<accession>A0A6P7NYP4</accession>
<dbReference type="OrthoDB" id="8954335at2759"/>
<dbReference type="GeneID" id="114866984"/>
<dbReference type="CDD" id="cd01852">
    <property type="entry name" value="AIG1"/>
    <property type="match status" value="1"/>
</dbReference>
<feature type="coiled-coil region" evidence="4">
    <location>
        <begin position="232"/>
        <end position="274"/>
    </location>
</feature>
<gene>
    <name evidence="7" type="primary">LOC114866984</name>
</gene>
<dbReference type="FunFam" id="3.40.50.300:FF:000366">
    <property type="entry name" value="GTPase, IMAP family member 2"/>
    <property type="match status" value="1"/>
</dbReference>
<dbReference type="PROSITE" id="PS51720">
    <property type="entry name" value="G_AIG1"/>
    <property type="match status" value="1"/>
</dbReference>
<dbReference type="PANTHER" id="PTHR10903:SF180">
    <property type="entry name" value="GTPASE IMAP FAMILY MEMBER 7-LIKE"/>
    <property type="match status" value="1"/>
</dbReference>
<keyword evidence="3" id="KW-0342">GTP-binding</keyword>
<dbReference type="AlphaFoldDB" id="A0A6P7NYP4"/>
<reference evidence="7" key="1">
    <citation type="submission" date="2025-08" db="UniProtKB">
        <authorList>
            <consortium name="RefSeq"/>
        </authorList>
    </citation>
    <scope>IDENTIFICATION</scope>
</reference>
<evidence type="ECO:0000313" key="7">
    <source>
        <dbReference type="RefSeq" id="XP_029025112.2"/>
    </source>
</evidence>
<dbReference type="Gene3D" id="3.40.50.300">
    <property type="entry name" value="P-loop containing nucleotide triphosphate hydrolases"/>
    <property type="match status" value="1"/>
</dbReference>
<dbReference type="InterPro" id="IPR006703">
    <property type="entry name" value="G_AIG1"/>
</dbReference>
<dbReference type="InterPro" id="IPR027417">
    <property type="entry name" value="P-loop_NTPase"/>
</dbReference>
<keyword evidence="6" id="KW-1185">Reference proteome</keyword>
<dbReference type="PANTHER" id="PTHR10903">
    <property type="entry name" value="GTPASE, IMAP FAMILY MEMBER-RELATED"/>
    <property type="match status" value="1"/>
</dbReference>
<dbReference type="Pfam" id="PF04548">
    <property type="entry name" value="AIG1"/>
    <property type="match status" value="1"/>
</dbReference>
<evidence type="ECO:0000256" key="2">
    <source>
        <dbReference type="ARBA" id="ARBA00022741"/>
    </source>
</evidence>
<dbReference type="GO" id="GO:0005525">
    <property type="term" value="F:GTP binding"/>
    <property type="evidence" value="ECO:0007669"/>
    <property type="project" value="UniProtKB-KW"/>
</dbReference>
<feature type="domain" description="AIG1-type G" evidence="5">
    <location>
        <begin position="17"/>
        <end position="217"/>
    </location>
</feature>
<protein>
    <submittedName>
        <fullName evidence="7">GTPase IMAP family member 7-like</fullName>
    </submittedName>
</protein>